<keyword evidence="2 7" id="KW-0813">Transport</keyword>
<keyword evidence="6 7" id="KW-0472">Membrane</keyword>
<dbReference type="EMBL" id="JAFJYH010000139">
    <property type="protein sequence ID" value="KAG4418016.1"/>
    <property type="molecule type" value="Genomic_DNA"/>
</dbReference>
<dbReference type="InterPro" id="IPR001204">
    <property type="entry name" value="Phos_transporter"/>
</dbReference>
<proteinExistence type="inferred from homology"/>
<dbReference type="PANTHER" id="PTHR11101">
    <property type="entry name" value="PHOSPHATE TRANSPORTER"/>
    <property type="match status" value="1"/>
</dbReference>
<comment type="caution">
    <text evidence="9">The sequence shown here is derived from an EMBL/GenBank/DDBJ whole genome shotgun (WGS) entry which is preliminary data.</text>
</comment>
<dbReference type="GO" id="GO:0005315">
    <property type="term" value="F:phosphate transmembrane transporter activity"/>
    <property type="evidence" value="ECO:0007669"/>
    <property type="project" value="InterPro"/>
</dbReference>
<comment type="function">
    <text evidence="7">Sodium-phosphate symporter.</text>
</comment>
<gene>
    <name evidence="9" type="primary">PHO4</name>
    <name evidence="9" type="ORF">IFR04_008836</name>
</gene>
<dbReference type="Pfam" id="PF01384">
    <property type="entry name" value="PHO4"/>
    <property type="match status" value="1"/>
</dbReference>
<comment type="subcellular location">
    <subcellularLocation>
        <location evidence="1 7">Membrane</location>
        <topology evidence="1 7">Multi-pass membrane protein</topology>
    </subcellularLocation>
</comment>
<feature type="compositionally biased region" description="Basic and acidic residues" evidence="8">
    <location>
        <begin position="323"/>
        <end position="333"/>
    </location>
</feature>
<evidence type="ECO:0000256" key="1">
    <source>
        <dbReference type="ARBA" id="ARBA00004141"/>
    </source>
</evidence>
<evidence type="ECO:0000313" key="10">
    <source>
        <dbReference type="Proteomes" id="UP000664132"/>
    </source>
</evidence>
<feature type="transmembrane region" description="Helical" evidence="7">
    <location>
        <begin position="85"/>
        <end position="105"/>
    </location>
</feature>
<feature type="transmembrane region" description="Helical" evidence="7">
    <location>
        <begin position="221"/>
        <end position="244"/>
    </location>
</feature>
<evidence type="ECO:0000256" key="4">
    <source>
        <dbReference type="ARBA" id="ARBA00022692"/>
    </source>
</evidence>
<dbReference type="Proteomes" id="UP000664132">
    <property type="component" value="Unassembled WGS sequence"/>
</dbReference>
<keyword evidence="5 7" id="KW-1133">Transmembrane helix</keyword>
<evidence type="ECO:0000256" key="5">
    <source>
        <dbReference type="ARBA" id="ARBA00022989"/>
    </source>
</evidence>
<evidence type="ECO:0000256" key="8">
    <source>
        <dbReference type="SAM" id="MobiDB-lite"/>
    </source>
</evidence>
<feature type="transmembrane region" description="Helical" evidence="7">
    <location>
        <begin position="150"/>
        <end position="173"/>
    </location>
</feature>
<sequence>MALHQYDYLFAIGTLFAFLDAWNIGANDVANSFATSVSSRSLTYLQAMGIASVMEFSGSIGVGARVADTIRTKIVNVSLFEDDPALLMLGMVCAVVASSLYLTMATKLGMPVSTTHSILGGVLGMGIAAVGSDGINWWGGNINSGVVQVFLAWILAPVISGGFASVIFLITKYGVMMQKDPVRNAFFSIPMYFGITSSLITMLIVWKGGASRITLTNTETIGVIIGVGAAVMLLIIIFFLPWLYRKLIKNDVHLRWFHVFMGPLLLRRPEVQVPADAKVVQDYYRGHKTMEQLQAARGEAHSPVKREDVEDTAGMSGSQENTSGDHRPKLEDNRKVDGAVSPVEETPVNALEHVSIIGPRPAGAIYTPGVMFWQFKRFFFRGIDKDIVNLQGKRNLLTGDLELMHAHAAHYNNKAEYMYSFLQVMTASAASFTHGANDVSNAVGPYATIYYIWSTAQLKSKSPVPYWILAAGGAAIIIGLWTYGYNIMRNLGNRITLHSPSRGFSMELGSAITVILATRLKLPISTTQCISGATVGVGLCSGTWRTINWRMVAWIYFGWFITLPVAGIISGCLMGIIINAPRWGFQN</sequence>
<protein>
    <recommendedName>
        <fullName evidence="7">Phosphate transporter</fullName>
    </recommendedName>
</protein>
<keyword evidence="4 7" id="KW-0812">Transmembrane</keyword>
<dbReference type="PANTHER" id="PTHR11101:SF80">
    <property type="entry name" value="PHOSPHATE TRANSPORTER"/>
    <property type="match status" value="1"/>
</dbReference>
<comment type="similarity">
    <text evidence="7">Belongs to the inorganic phosphate transporter (PiT) (TC 2.A.20) family.</text>
</comment>
<feature type="region of interest" description="Disordered" evidence="8">
    <location>
        <begin position="295"/>
        <end position="333"/>
    </location>
</feature>
<dbReference type="OrthoDB" id="260807at2759"/>
<keyword evidence="10" id="KW-1185">Reference proteome</keyword>
<dbReference type="AlphaFoldDB" id="A0A8H7W564"/>
<accession>A0A8H7W564</accession>
<dbReference type="GO" id="GO:0035435">
    <property type="term" value="P:phosphate ion transmembrane transport"/>
    <property type="evidence" value="ECO:0007669"/>
    <property type="project" value="TreeGrafter"/>
</dbReference>
<feature type="transmembrane region" description="Helical" evidence="7">
    <location>
        <begin position="117"/>
        <end position="138"/>
    </location>
</feature>
<feature type="transmembrane region" description="Helical" evidence="7">
    <location>
        <begin position="185"/>
        <end position="206"/>
    </location>
</feature>
<keyword evidence="3 7" id="KW-0592">Phosphate transport</keyword>
<reference evidence="9" key="1">
    <citation type="submission" date="2021-02" db="EMBL/GenBank/DDBJ databases">
        <title>Genome sequence Cadophora malorum strain M34.</title>
        <authorList>
            <person name="Stefanovic E."/>
            <person name="Vu D."/>
            <person name="Scully C."/>
            <person name="Dijksterhuis J."/>
            <person name="Roader J."/>
            <person name="Houbraken J."/>
        </authorList>
    </citation>
    <scope>NUCLEOTIDE SEQUENCE</scope>
    <source>
        <strain evidence="9">M34</strain>
    </source>
</reference>
<evidence type="ECO:0000256" key="7">
    <source>
        <dbReference type="RuleBase" id="RU363058"/>
    </source>
</evidence>
<dbReference type="GO" id="GO:0016020">
    <property type="term" value="C:membrane"/>
    <property type="evidence" value="ECO:0007669"/>
    <property type="project" value="UniProtKB-SubCell"/>
</dbReference>
<feature type="transmembrane region" description="Helical" evidence="7">
    <location>
        <begin position="553"/>
        <end position="578"/>
    </location>
</feature>
<evidence type="ECO:0000256" key="2">
    <source>
        <dbReference type="ARBA" id="ARBA00022448"/>
    </source>
</evidence>
<feature type="transmembrane region" description="Helical" evidence="7">
    <location>
        <begin position="464"/>
        <end position="484"/>
    </location>
</feature>
<name>A0A8H7W564_9HELO</name>
<evidence type="ECO:0000256" key="6">
    <source>
        <dbReference type="ARBA" id="ARBA00023136"/>
    </source>
</evidence>
<evidence type="ECO:0000256" key="3">
    <source>
        <dbReference type="ARBA" id="ARBA00022592"/>
    </source>
</evidence>
<feature type="compositionally biased region" description="Basic and acidic residues" evidence="8">
    <location>
        <begin position="298"/>
        <end position="308"/>
    </location>
</feature>
<organism evidence="9 10">
    <name type="scientific">Cadophora malorum</name>
    <dbReference type="NCBI Taxonomy" id="108018"/>
    <lineage>
        <taxon>Eukaryota</taxon>
        <taxon>Fungi</taxon>
        <taxon>Dikarya</taxon>
        <taxon>Ascomycota</taxon>
        <taxon>Pezizomycotina</taxon>
        <taxon>Leotiomycetes</taxon>
        <taxon>Helotiales</taxon>
        <taxon>Ploettnerulaceae</taxon>
        <taxon>Cadophora</taxon>
    </lineage>
</organism>
<evidence type="ECO:0000313" key="9">
    <source>
        <dbReference type="EMBL" id="KAG4418016.1"/>
    </source>
</evidence>